<reference evidence="1" key="2">
    <citation type="journal article" date="2015" name="Fish Shellfish Immunol.">
        <title>Early steps in the European eel (Anguilla anguilla)-Vibrio vulnificus interaction in the gills: Role of the RtxA13 toxin.</title>
        <authorList>
            <person name="Callol A."/>
            <person name="Pajuelo D."/>
            <person name="Ebbesson L."/>
            <person name="Teles M."/>
            <person name="MacKenzie S."/>
            <person name="Amaro C."/>
        </authorList>
    </citation>
    <scope>NUCLEOTIDE SEQUENCE</scope>
</reference>
<protein>
    <submittedName>
        <fullName evidence="1">Uncharacterized protein</fullName>
    </submittedName>
</protein>
<dbReference type="AlphaFoldDB" id="A0A0E9VX87"/>
<name>A0A0E9VX87_ANGAN</name>
<accession>A0A0E9VX87</accession>
<sequence>MTRSCVCVCTELCHAHASPSLSALNAGSLFC</sequence>
<dbReference type="EMBL" id="GBXM01026714">
    <property type="protein sequence ID" value="JAH81863.1"/>
    <property type="molecule type" value="Transcribed_RNA"/>
</dbReference>
<proteinExistence type="predicted"/>
<organism evidence="1">
    <name type="scientific">Anguilla anguilla</name>
    <name type="common">European freshwater eel</name>
    <name type="synonym">Muraena anguilla</name>
    <dbReference type="NCBI Taxonomy" id="7936"/>
    <lineage>
        <taxon>Eukaryota</taxon>
        <taxon>Metazoa</taxon>
        <taxon>Chordata</taxon>
        <taxon>Craniata</taxon>
        <taxon>Vertebrata</taxon>
        <taxon>Euteleostomi</taxon>
        <taxon>Actinopterygii</taxon>
        <taxon>Neopterygii</taxon>
        <taxon>Teleostei</taxon>
        <taxon>Anguilliformes</taxon>
        <taxon>Anguillidae</taxon>
        <taxon>Anguilla</taxon>
    </lineage>
</organism>
<reference evidence="1" key="1">
    <citation type="submission" date="2014-11" db="EMBL/GenBank/DDBJ databases">
        <authorList>
            <person name="Amaro Gonzalez C."/>
        </authorList>
    </citation>
    <scope>NUCLEOTIDE SEQUENCE</scope>
</reference>
<evidence type="ECO:0000313" key="1">
    <source>
        <dbReference type="EMBL" id="JAH81863.1"/>
    </source>
</evidence>